<evidence type="ECO:0000256" key="2">
    <source>
        <dbReference type="ARBA" id="ARBA00022448"/>
    </source>
</evidence>
<organism evidence="9 10">
    <name type="scientific">Alosa alosa</name>
    <name type="common">allis shad</name>
    <dbReference type="NCBI Taxonomy" id="278164"/>
    <lineage>
        <taxon>Eukaryota</taxon>
        <taxon>Metazoa</taxon>
        <taxon>Chordata</taxon>
        <taxon>Craniata</taxon>
        <taxon>Vertebrata</taxon>
        <taxon>Euteleostomi</taxon>
        <taxon>Actinopterygii</taxon>
        <taxon>Neopterygii</taxon>
        <taxon>Teleostei</taxon>
        <taxon>Clupei</taxon>
        <taxon>Clupeiformes</taxon>
        <taxon>Clupeoidei</taxon>
        <taxon>Clupeidae</taxon>
        <taxon>Alosa</taxon>
    </lineage>
</organism>
<keyword evidence="3" id="KW-0509">mRNA transport</keyword>
<dbReference type="GO" id="GO:0005634">
    <property type="term" value="C:nucleus"/>
    <property type="evidence" value="ECO:0007669"/>
    <property type="project" value="UniProtKB-SubCell"/>
</dbReference>
<evidence type="ECO:0000256" key="4">
    <source>
        <dbReference type="ARBA" id="ARBA00022884"/>
    </source>
</evidence>
<dbReference type="SUPFAM" id="SSF54928">
    <property type="entry name" value="RNA-binding domain, RBD"/>
    <property type="match status" value="1"/>
</dbReference>
<protein>
    <recommendedName>
        <fullName evidence="8">RRM domain-containing protein</fullName>
    </recommendedName>
</protein>
<dbReference type="SMART" id="SM00360">
    <property type="entry name" value="RRM"/>
    <property type="match status" value="1"/>
</dbReference>
<dbReference type="PANTHER" id="PTHR19965:SF82">
    <property type="entry name" value="THO COMPLEX SUBUNIT 4"/>
    <property type="match status" value="1"/>
</dbReference>
<dbReference type="InterPro" id="IPR051229">
    <property type="entry name" value="ALYREF_mRNA_export"/>
</dbReference>
<feature type="compositionally biased region" description="Basic and acidic residues" evidence="7">
    <location>
        <begin position="65"/>
        <end position="78"/>
    </location>
</feature>
<evidence type="ECO:0000256" key="7">
    <source>
        <dbReference type="SAM" id="MobiDB-lite"/>
    </source>
</evidence>
<dbReference type="GO" id="GO:0003729">
    <property type="term" value="F:mRNA binding"/>
    <property type="evidence" value="ECO:0007669"/>
    <property type="project" value="TreeGrafter"/>
</dbReference>
<dbReference type="Proteomes" id="UP000823561">
    <property type="component" value="Chromosome 7"/>
</dbReference>
<dbReference type="PANTHER" id="PTHR19965">
    <property type="entry name" value="RNA AND EXPORT FACTOR BINDING PROTEIN"/>
    <property type="match status" value="1"/>
</dbReference>
<dbReference type="Pfam" id="PF00076">
    <property type="entry name" value="RRM_1"/>
    <property type="match status" value="1"/>
</dbReference>
<evidence type="ECO:0000256" key="6">
    <source>
        <dbReference type="PROSITE-ProRule" id="PRU00176"/>
    </source>
</evidence>
<dbReference type="InterPro" id="IPR012677">
    <property type="entry name" value="Nucleotide-bd_a/b_plait_sf"/>
</dbReference>
<keyword evidence="5" id="KW-0539">Nucleus</keyword>
<feature type="domain" description="RRM" evidence="8">
    <location>
        <begin position="102"/>
        <end position="179"/>
    </location>
</feature>
<feature type="region of interest" description="Disordered" evidence="7">
    <location>
        <begin position="1"/>
        <end position="94"/>
    </location>
</feature>
<evidence type="ECO:0000256" key="5">
    <source>
        <dbReference type="ARBA" id="ARBA00023242"/>
    </source>
</evidence>
<evidence type="ECO:0000259" key="8">
    <source>
        <dbReference type="PROSITE" id="PS50102"/>
    </source>
</evidence>
<evidence type="ECO:0000256" key="1">
    <source>
        <dbReference type="ARBA" id="ARBA00004123"/>
    </source>
</evidence>
<keyword evidence="2" id="KW-0813">Transport</keyword>
<dbReference type="InterPro" id="IPR025715">
    <property type="entry name" value="FoP_C"/>
</dbReference>
<comment type="subcellular location">
    <subcellularLocation>
        <location evidence="1">Nucleus</location>
    </subcellularLocation>
</comment>
<dbReference type="InterPro" id="IPR000504">
    <property type="entry name" value="RRM_dom"/>
</dbReference>
<dbReference type="SMART" id="SM01218">
    <property type="entry name" value="FoP_duplication"/>
    <property type="match status" value="1"/>
</dbReference>
<evidence type="ECO:0000313" key="9">
    <source>
        <dbReference type="EMBL" id="KAG5278795.1"/>
    </source>
</evidence>
<dbReference type="GO" id="GO:0006406">
    <property type="term" value="P:mRNA export from nucleus"/>
    <property type="evidence" value="ECO:0007669"/>
    <property type="project" value="TreeGrafter"/>
</dbReference>
<dbReference type="AlphaFoldDB" id="A0AAV6GYH5"/>
<feature type="compositionally biased region" description="Gly residues" evidence="7">
    <location>
        <begin position="31"/>
        <end position="41"/>
    </location>
</feature>
<dbReference type="FunFam" id="3.30.70.330:FF:000273">
    <property type="entry name" value="THO complex subunit 4"/>
    <property type="match status" value="1"/>
</dbReference>
<dbReference type="InterPro" id="IPR035979">
    <property type="entry name" value="RBD_domain_sf"/>
</dbReference>
<sequence length="291" mass="31521">MADKLSMSLDDIIKQNKQQKGGGRSRRGSGSSRGGSGGFRSGSGPTRNRQNFNRDRNPRPAPYSRPRELPDKWQHDMFDDGFGSSRVQRRDSSPVVGLETTGKLLVSNLDFGVSDADIKELFKEFGNLTKAAVHYDRSGRSLGTADVHFEKKADALKAMKQYNGVPLDGRSMDIQLVTGQITSSRRSPSRQSSSEGGRGGDRDSDSGGIKRRVRLGARDSDSGGSFRRERLGVRDPDFAGSRREGGGGGGGGYRGRGGRGGRGGRRNETKQLTAEELDAQLDAYISKMDTS</sequence>
<keyword evidence="10" id="KW-1185">Reference proteome</keyword>
<dbReference type="PROSITE" id="PS50102">
    <property type="entry name" value="RRM"/>
    <property type="match status" value="1"/>
</dbReference>
<name>A0AAV6GYH5_9TELE</name>
<proteinExistence type="predicted"/>
<keyword evidence="4 6" id="KW-0694">RNA-binding</keyword>
<evidence type="ECO:0000256" key="3">
    <source>
        <dbReference type="ARBA" id="ARBA00022816"/>
    </source>
</evidence>
<feature type="compositionally biased region" description="Gly residues" evidence="7">
    <location>
        <begin position="246"/>
        <end position="255"/>
    </location>
</feature>
<feature type="region of interest" description="Disordered" evidence="7">
    <location>
        <begin position="179"/>
        <end position="275"/>
    </location>
</feature>
<reference evidence="9" key="1">
    <citation type="submission" date="2020-10" db="EMBL/GenBank/DDBJ databases">
        <title>Chromosome-scale genome assembly of the Allis shad, Alosa alosa.</title>
        <authorList>
            <person name="Margot Z."/>
            <person name="Christophe K."/>
            <person name="Cabau C."/>
            <person name="Louis A."/>
            <person name="Berthelot C."/>
            <person name="Parey E."/>
            <person name="Roest Crollius H."/>
            <person name="Montfort J."/>
            <person name="Robinson-Rechavi M."/>
            <person name="Bucao C."/>
            <person name="Bouchez O."/>
            <person name="Gislard M."/>
            <person name="Lluch J."/>
            <person name="Milhes M."/>
            <person name="Lampietro C."/>
            <person name="Lopez Roques C."/>
            <person name="Donnadieu C."/>
            <person name="Braasch I."/>
            <person name="Desvignes T."/>
            <person name="Postlethwait J."/>
            <person name="Bobe J."/>
            <person name="Guiguen Y."/>
        </authorList>
    </citation>
    <scope>NUCLEOTIDE SEQUENCE</scope>
    <source>
        <strain evidence="9">M-15738</strain>
        <tissue evidence="9">Blood</tissue>
    </source>
</reference>
<comment type="caution">
    <text evidence="9">The sequence shown here is derived from an EMBL/GenBank/DDBJ whole genome shotgun (WGS) entry which is preliminary data.</text>
</comment>
<evidence type="ECO:0000313" key="10">
    <source>
        <dbReference type="Proteomes" id="UP000823561"/>
    </source>
</evidence>
<dbReference type="CDD" id="cd12680">
    <property type="entry name" value="RRM_THOC4"/>
    <property type="match status" value="1"/>
</dbReference>
<feature type="compositionally biased region" description="Low complexity" evidence="7">
    <location>
        <begin position="183"/>
        <end position="195"/>
    </location>
</feature>
<dbReference type="EMBL" id="JADWDJ010000007">
    <property type="protein sequence ID" value="KAG5278795.1"/>
    <property type="molecule type" value="Genomic_DNA"/>
</dbReference>
<dbReference type="Pfam" id="PF13865">
    <property type="entry name" value="FoP_duplication"/>
    <property type="match status" value="1"/>
</dbReference>
<feature type="compositionally biased region" description="Basic and acidic residues" evidence="7">
    <location>
        <begin position="216"/>
        <end position="245"/>
    </location>
</feature>
<dbReference type="Gene3D" id="3.30.70.330">
    <property type="match status" value="1"/>
</dbReference>
<gene>
    <name evidence="9" type="ORF">AALO_G00102850</name>
</gene>
<accession>A0AAV6GYH5</accession>